<feature type="chain" id="PRO_5039607665" description="Lipoprotein" evidence="2">
    <location>
        <begin position="19"/>
        <end position="167"/>
    </location>
</feature>
<feature type="region of interest" description="Disordered" evidence="1">
    <location>
        <begin position="147"/>
        <end position="167"/>
    </location>
</feature>
<feature type="signal peptide" evidence="2">
    <location>
        <begin position="1"/>
        <end position="18"/>
    </location>
</feature>
<feature type="compositionally biased region" description="Gly residues" evidence="1">
    <location>
        <begin position="50"/>
        <end position="67"/>
    </location>
</feature>
<protein>
    <recommendedName>
        <fullName evidence="5">Lipoprotein</fullName>
    </recommendedName>
</protein>
<evidence type="ECO:0000256" key="2">
    <source>
        <dbReference type="SAM" id="SignalP"/>
    </source>
</evidence>
<keyword evidence="4" id="KW-1185">Reference proteome</keyword>
<name>A0A5B0B0Y4_9ACTN</name>
<dbReference type="AlphaFoldDB" id="A0A5B0B0Y4"/>
<gene>
    <name evidence="3" type="ORF">FGF04_17505</name>
</gene>
<feature type="region of interest" description="Disordered" evidence="1">
    <location>
        <begin position="21"/>
        <end position="70"/>
    </location>
</feature>
<comment type="caution">
    <text evidence="3">The sequence shown here is derived from an EMBL/GenBank/DDBJ whole genome shotgun (WGS) entry which is preliminary data.</text>
</comment>
<dbReference type="EMBL" id="VDFC01000040">
    <property type="protein sequence ID" value="KAA0935980.1"/>
    <property type="molecule type" value="Genomic_DNA"/>
</dbReference>
<reference evidence="3 4" key="1">
    <citation type="submission" date="2019-05" db="EMBL/GenBank/DDBJ databases">
        <authorList>
            <person name="Hariharan J."/>
            <person name="Choudoir M.J."/>
            <person name="Diebold P."/>
            <person name="Panke-Buisse K."/>
            <person name="Buckley D.H."/>
        </authorList>
    </citation>
    <scope>NUCLEOTIDE SEQUENCE [LARGE SCALE GENOMIC DNA]</scope>
    <source>
        <strain evidence="3 4">SUN51</strain>
    </source>
</reference>
<organism evidence="3 4">
    <name type="scientific">Streptomyces apricus</name>
    <dbReference type="NCBI Taxonomy" id="1828112"/>
    <lineage>
        <taxon>Bacteria</taxon>
        <taxon>Bacillati</taxon>
        <taxon>Actinomycetota</taxon>
        <taxon>Actinomycetes</taxon>
        <taxon>Kitasatosporales</taxon>
        <taxon>Streptomycetaceae</taxon>
        <taxon>Streptomyces</taxon>
    </lineage>
</organism>
<accession>A0A5B0B0Y4</accession>
<evidence type="ECO:0000313" key="3">
    <source>
        <dbReference type="EMBL" id="KAA0935980.1"/>
    </source>
</evidence>
<evidence type="ECO:0000313" key="4">
    <source>
        <dbReference type="Proteomes" id="UP000324965"/>
    </source>
</evidence>
<evidence type="ECO:0008006" key="5">
    <source>
        <dbReference type="Google" id="ProtNLM"/>
    </source>
</evidence>
<proteinExistence type="predicted"/>
<dbReference type="PROSITE" id="PS51257">
    <property type="entry name" value="PROKAR_LIPOPROTEIN"/>
    <property type="match status" value="1"/>
</dbReference>
<sequence>MRTAAVTAALAAALALTAGCSGDGGSDGDDGTDASSGTSAPPTASADTGGSDGSDGSDGGTTAGDGLEGNWLATKDGKAVALVITGDEAGLFSTGGSVCSGSAGESSGTRTIALKCSDGNEDRAAGTVDSVDSTTLKVTWKGFGKETYTRSEGGGLPSGLPTASLGS</sequence>
<evidence type="ECO:0000256" key="1">
    <source>
        <dbReference type="SAM" id="MobiDB-lite"/>
    </source>
</evidence>
<feature type="compositionally biased region" description="Low complexity" evidence="1">
    <location>
        <begin position="33"/>
        <end position="49"/>
    </location>
</feature>
<dbReference type="OrthoDB" id="3483234at2"/>
<keyword evidence="2" id="KW-0732">Signal</keyword>
<dbReference type="Proteomes" id="UP000324965">
    <property type="component" value="Unassembled WGS sequence"/>
</dbReference>